<feature type="compositionally biased region" description="Basic residues" evidence="1">
    <location>
        <begin position="258"/>
        <end position="270"/>
    </location>
</feature>
<keyword evidence="2" id="KW-1133">Transmembrane helix</keyword>
<keyword evidence="4" id="KW-1185">Reference proteome</keyword>
<feature type="region of interest" description="Disordered" evidence="1">
    <location>
        <begin position="631"/>
        <end position="659"/>
    </location>
</feature>
<name>A0AA35T583_GEOBA</name>
<proteinExistence type="predicted"/>
<evidence type="ECO:0000256" key="1">
    <source>
        <dbReference type="SAM" id="MobiDB-lite"/>
    </source>
</evidence>
<accession>A0AA35T583</accession>
<feature type="compositionally biased region" description="Pro residues" evidence="1">
    <location>
        <begin position="220"/>
        <end position="231"/>
    </location>
</feature>
<feature type="transmembrane region" description="Helical" evidence="2">
    <location>
        <begin position="34"/>
        <end position="61"/>
    </location>
</feature>
<gene>
    <name evidence="3" type="ORF">GBAR_LOCUS22614</name>
</gene>
<sequence>MFICSQMSGFGENGSRNGTGEDQSDSSEPLSTGALIGICVGGGVVLLTVLITALCVVCCIWKRRRQKSVALYDPEVYTTDNKPSPPSSHHSSISSAMAARLLSTASSKAKKIPQPRDSDLTAAISAASNSNPLYNSSSIAYLPSGAQDGKQKMIAETPLSAEAPPIISVSSRRHSLGYVEMQSAGPARPGGIHASHSMENFTDSTNYSSVRDGTGFKLPFAPPSYTPPRSSPPTSSLPTSRHHYLHPDRPPAPSPPHSHPHTPPTKKPKPTKRDVQEEEDRGGEDDYVDPKLFLEDKERVQEEEDRPEDEYEEMKDQTDFFFSISNTAYRNSTMSEDNPTADSAHQPHPATDHTSSSPTQPLYGNILPQDEGEEGGGGPYISDSYEPVNEFLGNAPDTNERATLLATTDGRKISRTAPSTPSKHAGSTVSTKTNKITAQNLSRGLKESYSFGRKLSMDDQYVEVMSPVRKTKSLKPRSARVTHDDIDLDVPELEYENVIPGTTIWGNENETESADSLHATEVLSVGGQGSSPGEREQKTTKKSPSPTPKAKTSPKPKPKPHPSQLPQGKPRSKSHDAATHTSTQPQMRIVVGGQSSSQDRTRPHFEEMVFPTHPIANGNVVTHSNVAMGNGGVDSRWRSTTVPVGGSEGGEGEEEEEGGEMLYVNVGDSIVDVGGEELYENVSSHDHLT</sequence>
<feature type="compositionally biased region" description="Acidic residues" evidence="1">
    <location>
        <begin position="301"/>
        <end position="313"/>
    </location>
</feature>
<feature type="compositionally biased region" description="Polar residues" evidence="1">
    <location>
        <begin position="197"/>
        <end position="211"/>
    </location>
</feature>
<comment type="caution">
    <text evidence="3">The sequence shown here is derived from an EMBL/GenBank/DDBJ whole genome shotgun (WGS) entry which is preliminary data.</text>
</comment>
<feature type="region of interest" description="Disordered" evidence="1">
    <location>
        <begin position="1"/>
        <end position="28"/>
    </location>
</feature>
<feature type="compositionally biased region" description="Polar residues" evidence="1">
    <location>
        <begin position="352"/>
        <end position="362"/>
    </location>
</feature>
<feature type="compositionally biased region" description="Basic and acidic residues" evidence="1">
    <location>
        <begin position="288"/>
        <end position="300"/>
    </location>
</feature>
<keyword evidence="2" id="KW-0812">Transmembrane</keyword>
<evidence type="ECO:0000313" key="3">
    <source>
        <dbReference type="EMBL" id="CAI8040596.1"/>
    </source>
</evidence>
<feature type="region of interest" description="Disordered" evidence="1">
    <location>
        <begin position="524"/>
        <end position="601"/>
    </location>
</feature>
<feature type="compositionally biased region" description="Polar residues" evidence="1">
    <location>
        <begin position="416"/>
        <end position="435"/>
    </location>
</feature>
<feature type="region of interest" description="Disordered" evidence="1">
    <location>
        <begin position="183"/>
        <end position="435"/>
    </location>
</feature>
<feature type="compositionally biased region" description="Acidic residues" evidence="1">
    <location>
        <begin position="276"/>
        <end position="287"/>
    </location>
</feature>
<feature type="compositionally biased region" description="Acidic residues" evidence="1">
    <location>
        <begin position="650"/>
        <end position="659"/>
    </location>
</feature>
<organism evidence="3 4">
    <name type="scientific">Geodia barretti</name>
    <name type="common">Barrett's horny sponge</name>
    <dbReference type="NCBI Taxonomy" id="519541"/>
    <lineage>
        <taxon>Eukaryota</taxon>
        <taxon>Metazoa</taxon>
        <taxon>Porifera</taxon>
        <taxon>Demospongiae</taxon>
        <taxon>Heteroscleromorpha</taxon>
        <taxon>Tetractinellida</taxon>
        <taxon>Astrophorina</taxon>
        <taxon>Geodiidae</taxon>
        <taxon>Geodia</taxon>
    </lineage>
</organism>
<feature type="compositionally biased region" description="Low complexity" evidence="1">
    <location>
        <begin position="542"/>
        <end position="551"/>
    </location>
</feature>
<evidence type="ECO:0000313" key="4">
    <source>
        <dbReference type="Proteomes" id="UP001174909"/>
    </source>
</evidence>
<dbReference type="EMBL" id="CASHTH010003118">
    <property type="protein sequence ID" value="CAI8040596.1"/>
    <property type="molecule type" value="Genomic_DNA"/>
</dbReference>
<evidence type="ECO:0000256" key="2">
    <source>
        <dbReference type="SAM" id="Phobius"/>
    </source>
</evidence>
<dbReference type="AlphaFoldDB" id="A0AA35T583"/>
<protein>
    <submittedName>
        <fullName evidence="3">Uncharacterized protein</fullName>
    </submittedName>
</protein>
<reference evidence="3" key="1">
    <citation type="submission" date="2023-03" db="EMBL/GenBank/DDBJ databases">
        <authorList>
            <person name="Steffen K."/>
            <person name="Cardenas P."/>
        </authorList>
    </citation>
    <scope>NUCLEOTIDE SEQUENCE</scope>
</reference>
<keyword evidence="2" id="KW-0472">Membrane</keyword>
<dbReference type="Proteomes" id="UP001174909">
    <property type="component" value="Unassembled WGS sequence"/>
</dbReference>
<feature type="compositionally biased region" description="Polar residues" evidence="1">
    <location>
        <begin position="323"/>
        <end position="343"/>
    </location>
</feature>